<feature type="compositionally biased region" description="Basic residues" evidence="1">
    <location>
        <begin position="53"/>
        <end position="64"/>
    </location>
</feature>
<reference evidence="2 3" key="1">
    <citation type="journal article" date="2019" name="Genome Biol. Evol.">
        <title>Insights into the evolution of the New World diploid cottons (Gossypium, subgenus Houzingenia) based on genome sequencing.</title>
        <authorList>
            <person name="Grover C.E."/>
            <person name="Arick M.A. 2nd"/>
            <person name="Thrash A."/>
            <person name="Conover J.L."/>
            <person name="Sanders W.S."/>
            <person name="Peterson D.G."/>
            <person name="Frelichowski J.E."/>
            <person name="Scheffler J.A."/>
            <person name="Scheffler B.E."/>
            <person name="Wendel J.F."/>
        </authorList>
    </citation>
    <scope>NUCLEOTIDE SEQUENCE [LARGE SCALE GENOMIC DNA]</scope>
    <source>
        <strain evidence="2">6</strain>
        <tissue evidence="2">Leaf</tissue>
    </source>
</reference>
<evidence type="ECO:0000256" key="1">
    <source>
        <dbReference type="SAM" id="MobiDB-lite"/>
    </source>
</evidence>
<name>A0A7J9ITV8_9ROSI</name>
<comment type="caution">
    <text evidence="2">The sequence shown here is derived from an EMBL/GenBank/DDBJ whole genome shotgun (WGS) entry which is preliminary data.</text>
</comment>
<gene>
    <name evidence="2" type="ORF">Goarm_010490</name>
</gene>
<dbReference type="EMBL" id="JABFAE010000004">
    <property type="protein sequence ID" value="MBA0825552.1"/>
    <property type="molecule type" value="Genomic_DNA"/>
</dbReference>
<organism evidence="2 3">
    <name type="scientific">Gossypium armourianum</name>
    <dbReference type="NCBI Taxonomy" id="34283"/>
    <lineage>
        <taxon>Eukaryota</taxon>
        <taxon>Viridiplantae</taxon>
        <taxon>Streptophyta</taxon>
        <taxon>Embryophyta</taxon>
        <taxon>Tracheophyta</taxon>
        <taxon>Spermatophyta</taxon>
        <taxon>Magnoliopsida</taxon>
        <taxon>eudicotyledons</taxon>
        <taxon>Gunneridae</taxon>
        <taxon>Pentapetalae</taxon>
        <taxon>rosids</taxon>
        <taxon>malvids</taxon>
        <taxon>Malvales</taxon>
        <taxon>Malvaceae</taxon>
        <taxon>Malvoideae</taxon>
        <taxon>Gossypium</taxon>
    </lineage>
</organism>
<feature type="compositionally biased region" description="Basic and acidic residues" evidence="1">
    <location>
        <begin position="1"/>
        <end position="31"/>
    </location>
</feature>
<protein>
    <submittedName>
        <fullName evidence="2">Uncharacterized protein</fullName>
    </submittedName>
</protein>
<evidence type="ECO:0000313" key="3">
    <source>
        <dbReference type="Proteomes" id="UP000593575"/>
    </source>
</evidence>
<evidence type="ECO:0000313" key="2">
    <source>
        <dbReference type="EMBL" id="MBA0825552.1"/>
    </source>
</evidence>
<feature type="region of interest" description="Disordered" evidence="1">
    <location>
        <begin position="1"/>
        <end position="73"/>
    </location>
</feature>
<proteinExistence type="predicted"/>
<keyword evidence="3" id="KW-1185">Reference proteome</keyword>
<sequence length="73" mass="8417">MAPKAEKKPAEKKPAEEKKTVAEKAPAEKKPPPRRSQRQAKSFPRKAELRPETRRRRGSRRVLRPTRSTSSRS</sequence>
<dbReference type="Proteomes" id="UP000593575">
    <property type="component" value="Unassembled WGS sequence"/>
</dbReference>
<dbReference type="AlphaFoldDB" id="A0A7J9ITV8"/>
<accession>A0A7J9ITV8</accession>